<evidence type="ECO:0000313" key="2">
    <source>
        <dbReference type="Proteomes" id="UP000327157"/>
    </source>
</evidence>
<protein>
    <recommendedName>
        <fullName evidence="3">Thioredoxin domain-containing protein</fullName>
    </recommendedName>
</protein>
<dbReference type="AlphaFoldDB" id="A0A5N5GFT9"/>
<reference evidence="1 2" key="2">
    <citation type="submission" date="2019-11" db="EMBL/GenBank/DDBJ databases">
        <title>A de novo genome assembly of a pear dwarfing rootstock.</title>
        <authorList>
            <person name="Wang F."/>
            <person name="Wang J."/>
            <person name="Li S."/>
            <person name="Zhang Y."/>
            <person name="Fang M."/>
            <person name="Ma L."/>
            <person name="Zhao Y."/>
            <person name="Jiang S."/>
        </authorList>
    </citation>
    <scope>NUCLEOTIDE SEQUENCE [LARGE SCALE GENOMIC DNA]</scope>
    <source>
        <strain evidence="1">S2</strain>
        <tissue evidence="1">Leaf</tissue>
    </source>
</reference>
<sequence length="206" mass="24370">MHVPWEDRHLFVVPPEICLYKKDEYDLELKRVQDKCLSAIFCFYEYDAKTHDYFFTHSVISRWAKEFPHVTLYQIIIDHRYVEDLNNVMKEYNINCTPTFRFFQNGKKVHDVAGGSTVLLEKTLKKIYGGEEKSRTQGFDTQVKKDRNGEEVYSVFEVEAAAGDNSDTSYELKYYSKCLCDLCHGMRRLRQWLSQQSETQIAKDEK</sequence>
<evidence type="ECO:0008006" key="3">
    <source>
        <dbReference type="Google" id="ProtNLM"/>
    </source>
</evidence>
<dbReference type="Proteomes" id="UP000327157">
    <property type="component" value="Unassembled WGS sequence"/>
</dbReference>
<reference evidence="1 2" key="1">
    <citation type="submission" date="2019-09" db="EMBL/GenBank/DDBJ databases">
        <authorList>
            <person name="Ou C."/>
        </authorList>
    </citation>
    <scope>NUCLEOTIDE SEQUENCE [LARGE SCALE GENOMIC DNA]</scope>
    <source>
        <strain evidence="1">S2</strain>
        <tissue evidence="1">Leaf</tissue>
    </source>
</reference>
<evidence type="ECO:0000313" key="1">
    <source>
        <dbReference type="EMBL" id="KAB2609584.1"/>
    </source>
</evidence>
<dbReference type="SUPFAM" id="SSF52833">
    <property type="entry name" value="Thioredoxin-like"/>
    <property type="match status" value="1"/>
</dbReference>
<dbReference type="EMBL" id="SMOL01000544">
    <property type="protein sequence ID" value="KAB2609584.1"/>
    <property type="molecule type" value="Genomic_DNA"/>
</dbReference>
<name>A0A5N5GFT9_9ROSA</name>
<dbReference type="CDD" id="cd02947">
    <property type="entry name" value="TRX_family"/>
    <property type="match status" value="1"/>
</dbReference>
<dbReference type="Gene3D" id="3.40.30.10">
    <property type="entry name" value="Glutaredoxin"/>
    <property type="match status" value="1"/>
</dbReference>
<keyword evidence="2" id="KW-1185">Reference proteome</keyword>
<proteinExistence type="predicted"/>
<gene>
    <name evidence="1" type="ORF">D8674_042414</name>
</gene>
<dbReference type="InterPro" id="IPR036249">
    <property type="entry name" value="Thioredoxin-like_sf"/>
</dbReference>
<organism evidence="1 2">
    <name type="scientific">Pyrus ussuriensis x Pyrus communis</name>
    <dbReference type="NCBI Taxonomy" id="2448454"/>
    <lineage>
        <taxon>Eukaryota</taxon>
        <taxon>Viridiplantae</taxon>
        <taxon>Streptophyta</taxon>
        <taxon>Embryophyta</taxon>
        <taxon>Tracheophyta</taxon>
        <taxon>Spermatophyta</taxon>
        <taxon>Magnoliopsida</taxon>
        <taxon>eudicotyledons</taxon>
        <taxon>Gunneridae</taxon>
        <taxon>Pentapetalae</taxon>
        <taxon>rosids</taxon>
        <taxon>fabids</taxon>
        <taxon>Rosales</taxon>
        <taxon>Rosaceae</taxon>
        <taxon>Amygdaloideae</taxon>
        <taxon>Maleae</taxon>
        <taxon>Pyrus</taxon>
    </lineage>
</organism>
<comment type="caution">
    <text evidence="1">The sequence shown here is derived from an EMBL/GenBank/DDBJ whole genome shotgun (WGS) entry which is preliminary data.</text>
</comment>
<accession>A0A5N5GFT9</accession>